<keyword evidence="2" id="KW-1185">Reference proteome</keyword>
<protein>
    <submittedName>
        <fullName evidence="1">Uncharacterized protein</fullName>
    </submittedName>
</protein>
<dbReference type="EMBL" id="NJHN03000058">
    <property type="protein sequence ID" value="KAH9419603.1"/>
    <property type="molecule type" value="Genomic_DNA"/>
</dbReference>
<sequence>MVHRFSIAIFNKTTIISQIKSKPHLNGSGNKSKTPNRQNDIAWCLKKSRNKITEKRNFLLSINEQE</sequence>
<organism evidence="1 2">
    <name type="scientific">Dermatophagoides pteronyssinus</name>
    <name type="common">European house dust mite</name>
    <dbReference type="NCBI Taxonomy" id="6956"/>
    <lineage>
        <taxon>Eukaryota</taxon>
        <taxon>Metazoa</taxon>
        <taxon>Ecdysozoa</taxon>
        <taxon>Arthropoda</taxon>
        <taxon>Chelicerata</taxon>
        <taxon>Arachnida</taxon>
        <taxon>Acari</taxon>
        <taxon>Acariformes</taxon>
        <taxon>Sarcoptiformes</taxon>
        <taxon>Astigmata</taxon>
        <taxon>Psoroptidia</taxon>
        <taxon>Analgoidea</taxon>
        <taxon>Pyroglyphidae</taxon>
        <taxon>Dermatophagoidinae</taxon>
        <taxon>Dermatophagoides</taxon>
    </lineage>
</organism>
<comment type="caution">
    <text evidence="1">The sequence shown here is derived from an EMBL/GenBank/DDBJ whole genome shotgun (WGS) entry which is preliminary data.</text>
</comment>
<evidence type="ECO:0000313" key="2">
    <source>
        <dbReference type="Proteomes" id="UP000887458"/>
    </source>
</evidence>
<gene>
    <name evidence="1" type="ORF">DERP_009661</name>
</gene>
<dbReference type="Proteomes" id="UP000887458">
    <property type="component" value="Unassembled WGS sequence"/>
</dbReference>
<accession>A0ABQ8JAH4</accession>
<reference evidence="1 2" key="1">
    <citation type="journal article" date="2018" name="J. Allergy Clin. Immunol.">
        <title>High-quality assembly of Dermatophagoides pteronyssinus genome and transcriptome reveals a wide range of novel allergens.</title>
        <authorList>
            <person name="Liu X.Y."/>
            <person name="Yang K.Y."/>
            <person name="Wang M.Q."/>
            <person name="Kwok J.S."/>
            <person name="Zeng X."/>
            <person name="Yang Z."/>
            <person name="Xiao X.J."/>
            <person name="Lau C.P."/>
            <person name="Li Y."/>
            <person name="Huang Z.M."/>
            <person name="Ba J.G."/>
            <person name="Yim A.K."/>
            <person name="Ouyang C.Y."/>
            <person name="Ngai S.M."/>
            <person name="Chan T.F."/>
            <person name="Leung E.L."/>
            <person name="Liu L."/>
            <person name="Liu Z.G."/>
            <person name="Tsui S.K."/>
        </authorList>
    </citation>
    <scope>NUCLEOTIDE SEQUENCE [LARGE SCALE GENOMIC DNA]</scope>
    <source>
        <strain evidence="1">Derp</strain>
    </source>
</reference>
<proteinExistence type="predicted"/>
<name>A0ABQ8JAH4_DERPT</name>
<reference evidence="1 2" key="2">
    <citation type="journal article" date="2022" name="Mol. Biol. Evol.">
        <title>Comparative Genomics Reveals Insights into the Divergent Evolution of Astigmatic Mites and Household Pest Adaptations.</title>
        <authorList>
            <person name="Xiong Q."/>
            <person name="Wan A.T."/>
            <person name="Liu X."/>
            <person name="Fung C.S."/>
            <person name="Xiao X."/>
            <person name="Malainual N."/>
            <person name="Hou J."/>
            <person name="Wang L."/>
            <person name="Wang M."/>
            <person name="Yang K.Y."/>
            <person name="Cui Y."/>
            <person name="Leung E.L."/>
            <person name="Nong W."/>
            <person name="Shin S.K."/>
            <person name="Au S.W."/>
            <person name="Jeong K.Y."/>
            <person name="Chew F.T."/>
            <person name="Hui J.H."/>
            <person name="Leung T.F."/>
            <person name="Tungtrongchitr A."/>
            <person name="Zhong N."/>
            <person name="Liu Z."/>
            <person name="Tsui S.K."/>
        </authorList>
    </citation>
    <scope>NUCLEOTIDE SEQUENCE [LARGE SCALE GENOMIC DNA]</scope>
    <source>
        <strain evidence="1">Derp</strain>
    </source>
</reference>
<evidence type="ECO:0000313" key="1">
    <source>
        <dbReference type="EMBL" id="KAH9419603.1"/>
    </source>
</evidence>